<dbReference type="SUPFAM" id="SSF57302">
    <property type="entry name" value="Snake toxin-like"/>
    <property type="match status" value="2"/>
</dbReference>
<feature type="region of interest" description="Disordered" evidence="3">
    <location>
        <begin position="35"/>
        <end position="55"/>
    </location>
</feature>
<feature type="chain" id="PRO_5021470146" description="UPAR/Ly6 domain-containing protein" evidence="4">
    <location>
        <begin position="30"/>
        <end position="191"/>
    </location>
</feature>
<dbReference type="GO" id="GO:0005576">
    <property type="term" value="C:extracellular region"/>
    <property type="evidence" value="ECO:0007669"/>
    <property type="project" value="UniProtKB-SubCell"/>
</dbReference>
<keyword evidence="2" id="KW-0964">Secreted</keyword>
<dbReference type="PANTHER" id="PTHR20914">
    <property type="entry name" value="LY6/PLAUR DOMAIN-CONTAINING PROTEIN 8"/>
    <property type="match status" value="1"/>
</dbReference>
<evidence type="ECO:0000256" key="2">
    <source>
        <dbReference type="ARBA" id="ARBA00022525"/>
    </source>
</evidence>
<dbReference type="Pfam" id="PF00021">
    <property type="entry name" value="UPAR_LY6"/>
    <property type="match status" value="2"/>
</dbReference>
<dbReference type="Ensembl" id="ENSSSCT00070057048.1">
    <property type="protein sequence ID" value="ENSSSCP00070048485.1"/>
    <property type="gene ID" value="ENSSSCG00070028454.1"/>
</dbReference>
<name>A0A4X1W4P9_PIG</name>
<dbReference type="Gene3D" id="2.10.60.10">
    <property type="entry name" value="CD59"/>
    <property type="match status" value="2"/>
</dbReference>
<evidence type="ECO:0000313" key="6">
    <source>
        <dbReference type="Ensembl" id="ENSSSCP00070048485.1"/>
    </source>
</evidence>
<feature type="domain" description="UPAR/Ly6" evidence="5">
    <location>
        <begin position="106"/>
        <end position="182"/>
    </location>
</feature>
<dbReference type="PANTHER" id="PTHR20914:SF25">
    <property type="entry name" value="PHOSPHOLIPASE A2 INHIBITOR AND LY6_PLAUR DOMAIN-CONTAINING PROTEIN"/>
    <property type="match status" value="1"/>
</dbReference>
<evidence type="ECO:0000313" key="7">
    <source>
        <dbReference type="Proteomes" id="UP000314985"/>
    </source>
</evidence>
<organism evidence="6 7">
    <name type="scientific">Sus scrofa</name>
    <name type="common">Pig</name>
    <dbReference type="NCBI Taxonomy" id="9823"/>
    <lineage>
        <taxon>Eukaryota</taxon>
        <taxon>Metazoa</taxon>
        <taxon>Chordata</taxon>
        <taxon>Craniata</taxon>
        <taxon>Vertebrata</taxon>
        <taxon>Euteleostomi</taxon>
        <taxon>Mammalia</taxon>
        <taxon>Eutheria</taxon>
        <taxon>Laurasiatheria</taxon>
        <taxon>Artiodactyla</taxon>
        <taxon>Suina</taxon>
        <taxon>Suidae</taxon>
        <taxon>Sus</taxon>
    </lineage>
</organism>
<evidence type="ECO:0000256" key="3">
    <source>
        <dbReference type="SAM" id="MobiDB-lite"/>
    </source>
</evidence>
<feature type="domain" description="UPAR/Ly6" evidence="5">
    <location>
        <begin position="57"/>
        <end position="96"/>
    </location>
</feature>
<dbReference type="InterPro" id="IPR016054">
    <property type="entry name" value="LY6_UPA_recep-like"/>
</dbReference>
<sequence length="191" mass="19952">MRTSVKPETFLLASALLCTLLGLESHGLGARVRLGETPRPLSAPPPRPAEGHQSTNRYQGCVKSSACSSGFLSITTSPENHMVSNMRCCQSDGCNHNAAPPRLPPNGLQCPSCTASFKDTCSATKEVLCVGQETHCATFTGNVQAGIKFSTQGCATENASHIKPGTLVPSASSIYTISQSICFPGPQPSGN</sequence>
<feature type="signal peptide" evidence="4">
    <location>
        <begin position="1"/>
        <end position="29"/>
    </location>
</feature>
<evidence type="ECO:0000259" key="5">
    <source>
        <dbReference type="Pfam" id="PF00021"/>
    </source>
</evidence>
<dbReference type="InterPro" id="IPR050918">
    <property type="entry name" value="CNF-like_PLA2_Inhibitor"/>
</dbReference>
<proteinExistence type="predicted"/>
<dbReference type="InterPro" id="IPR045860">
    <property type="entry name" value="Snake_toxin-like_sf"/>
</dbReference>
<keyword evidence="4" id="KW-0732">Signal</keyword>
<protein>
    <recommendedName>
        <fullName evidence="5">UPAR/Ly6 domain-containing protein</fullName>
    </recommendedName>
</protein>
<dbReference type="AlphaFoldDB" id="A0A4X1W4P9"/>
<evidence type="ECO:0000256" key="1">
    <source>
        <dbReference type="ARBA" id="ARBA00004613"/>
    </source>
</evidence>
<evidence type="ECO:0000256" key="4">
    <source>
        <dbReference type="SAM" id="SignalP"/>
    </source>
</evidence>
<dbReference type="Proteomes" id="UP000314985">
    <property type="component" value="Chromosome 6"/>
</dbReference>
<dbReference type="CDD" id="cd23572">
    <property type="entry name" value="TFP_LU_ECD_PINLYP_rpt2"/>
    <property type="match status" value="1"/>
</dbReference>
<accession>A0A4X1W4P9</accession>
<reference evidence="6" key="2">
    <citation type="submission" date="2025-08" db="UniProtKB">
        <authorList>
            <consortium name="Ensembl"/>
        </authorList>
    </citation>
    <scope>IDENTIFICATION</scope>
</reference>
<reference evidence="6 7" key="1">
    <citation type="submission" date="2017-08" db="EMBL/GenBank/DDBJ databases">
        <title>USMARCv1.0.</title>
        <authorList>
            <person name="Hannum G.I."/>
            <person name="Koren S."/>
            <person name="Schroeder S.G."/>
            <person name="Chin S.C."/>
            <person name="Nonneman D.J."/>
            <person name="Becker S.A."/>
            <person name="Rosen B.D."/>
            <person name="Bickhart D.M."/>
            <person name="Putnam N.H."/>
            <person name="Green R.E."/>
            <person name="Tuggle C.K."/>
            <person name="Liu H."/>
            <person name="Rohrer G.A."/>
            <person name="Warr A."/>
            <person name="Hall R."/>
            <person name="Kim K."/>
            <person name="Hume D.A."/>
            <person name="Talbot R."/>
            <person name="Chow W."/>
            <person name="Howe K."/>
            <person name="Schwartz A.S."/>
            <person name="Watson M."/>
            <person name="Archibald A.L."/>
            <person name="Phillippy A.M."/>
            <person name="Smith T.P.L."/>
        </authorList>
    </citation>
    <scope>NUCLEOTIDE SEQUENCE [LARGE SCALE GENOMIC DNA]</scope>
</reference>
<comment type="subcellular location">
    <subcellularLocation>
        <location evidence="1">Secreted</location>
    </subcellularLocation>
</comment>